<accession>A0A7W2ASE5</accession>
<name>A0A7W2ASE5_9BACL</name>
<evidence type="ECO:0008006" key="3">
    <source>
        <dbReference type="Google" id="ProtNLM"/>
    </source>
</evidence>
<evidence type="ECO:0000313" key="1">
    <source>
        <dbReference type="EMBL" id="MBA4603337.1"/>
    </source>
</evidence>
<dbReference type="RefSeq" id="WP_181741779.1">
    <property type="nucleotide sequence ID" value="NZ_JACEOL010000047.1"/>
</dbReference>
<dbReference type="SUPFAM" id="SSF52540">
    <property type="entry name" value="P-loop containing nucleoside triphosphate hydrolases"/>
    <property type="match status" value="1"/>
</dbReference>
<gene>
    <name evidence="1" type="ORF">H2C83_13605</name>
</gene>
<organism evidence="1 2">
    <name type="scientific">Thermoactinomyces mirandus</name>
    <dbReference type="NCBI Taxonomy" id="2756294"/>
    <lineage>
        <taxon>Bacteria</taxon>
        <taxon>Bacillati</taxon>
        <taxon>Bacillota</taxon>
        <taxon>Bacilli</taxon>
        <taxon>Bacillales</taxon>
        <taxon>Thermoactinomycetaceae</taxon>
        <taxon>Thermoactinomyces</taxon>
    </lineage>
</organism>
<proteinExistence type="predicted"/>
<keyword evidence="2" id="KW-1185">Reference proteome</keyword>
<sequence length="928" mass="110152">MELIYTPSTNDVNDYLLVKYKSGKKILHLTPTWILESHRKIFIQQRMNRLKVKGFDVNEYIYEFNRWIKYIVKSKSLTKSEVLILIKRAIQKVYPQSEEWITISANLVNLFMMFRSSNMAIEEINKLSFEESWEIVVEIYQEYLRLAGKRPDLYSRFVDLVQNKDFYEFDELIMDGPFLFFNHLHECLMNRFEQLGKKVTLIVPFERSDQGVNQAYEIIRKVYSTYVPENMWKKIGTIDPGSSYLSNAPKVLFSDGITYRDESISFYQFSSIEQEISHIINLISKSVARQHISLRDVAIISPQSKKLRPMVKEIAEQYGLACITEDNQIKQLTTLDFIKILFGSKIDLRKRNDEDFFDINLFKRILNTDWYIGGKESLSSFEKIETFFEGLDKIDEWIDQFNKLNEVYEQIDFSDYFYHPLKGVNKKELELWQTILTEIKRFQEQLFDLGEKYISEYVNSLNEIISELESRIKTKQNDYFFFREVDKLLKEFIQISSESIQIKVTAEEFADLLIRFVSGEIEIEKKPEEVAGSNKLMVTSLHNIIYKEYKEIYVMQFNQNYYPYYEEYNWPMNTDLEAAILSATTLLKVKNGKEMEKLHADRFRYYFYCLFQSAKKCIRFSFSNDSFGKPTYPSPYFLEIIRSFGVDVNKKTDKLLDELVQEKILYKIMGYEAKDYIEEELKQYPVIKQFPDSLNFADLTTYRLCARRFYYLLKDPDSNVFSNEFQLGFYLARKVYKNAIRSLVNKYKGKEIPCNMLNSIIRLIPRLVKNALEEERKWFPLREDVINQAAYYAKLFAENFIGQIFTCNIKNPKVKFGDFISGEKFVIDLNEGKRVTVNKPSYVITKIYNNNYPFYVDDFDTFLVWSSVMDEKPQFSSWYMEKRKQLGDSKIKSIIDEALQTDLLKQSPSKTCSYCPYVNLCKNLYLNH</sequence>
<dbReference type="Gene3D" id="3.40.50.300">
    <property type="entry name" value="P-loop containing nucleotide triphosphate hydrolases"/>
    <property type="match status" value="1"/>
</dbReference>
<dbReference type="EMBL" id="JACEOL010000047">
    <property type="protein sequence ID" value="MBA4603337.1"/>
    <property type="molecule type" value="Genomic_DNA"/>
</dbReference>
<dbReference type="Proteomes" id="UP000538292">
    <property type="component" value="Unassembled WGS sequence"/>
</dbReference>
<reference evidence="1 2" key="1">
    <citation type="submission" date="2020-07" db="EMBL/GenBank/DDBJ databases">
        <title>Thermoactinomyces phylogeny.</title>
        <authorList>
            <person name="Dunlap C."/>
        </authorList>
    </citation>
    <scope>NUCLEOTIDE SEQUENCE [LARGE SCALE GENOMIC DNA]</scope>
    <source>
        <strain evidence="1 2">AMNI-1</strain>
    </source>
</reference>
<evidence type="ECO:0000313" key="2">
    <source>
        <dbReference type="Proteomes" id="UP000538292"/>
    </source>
</evidence>
<protein>
    <recommendedName>
        <fullName evidence="3">PD-(D/E)XK endonuclease-like domain-containing protein</fullName>
    </recommendedName>
</protein>
<comment type="caution">
    <text evidence="1">The sequence shown here is derived from an EMBL/GenBank/DDBJ whole genome shotgun (WGS) entry which is preliminary data.</text>
</comment>
<dbReference type="AlphaFoldDB" id="A0A7W2ASE5"/>
<dbReference type="InterPro" id="IPR027417">
    <property type="entry name" value="P-loop_NTPase"/>
</dbReference>